<sequence>MAQQRQVLSKDLLVLVFKQYDLASTNKKIDLTNPPCPPASKILGEILRRHPLCFAFTASSSEDSNEMLTTKEMGVDQPPLHMMKMFYCIINNMHVDYTALIWEGIHYSLLHPTTLIPYPRFTNIIVDHILTKHLDIPKRLNESYHKVENHEVVKLIFNSRKKNRRGMRIPEWLLIEEMKQTKNYKVYAANFQIVISMTRSQMIKFTHGTHRTPSALRPPYPQEQQVSIATTRSIEEYEAQQAIKKVDENFMDEDFEKFVKGEEINANKFAADMLNSQEDLEESAEATLIRKKGKGKTSRIVASKPTSSLSKPKTVLRFKNIKGVITRMNIRYGYMFHHMKKLFMPRKDLDVIGKMVEEILKVVVVEMVNETIDQNMKDNLPMVLLTFLRRVDDFHSCDHEDHHDNDARPEGESSTKRKSTQEQQEEFDTWKDNQGIDDDDEVPSKELLPKLMVKILGKGMKSVLTTDDLKQMQDALNDMMRSRYDIMELVISCETAKATWTDLVHNFKGPSDTKENKIMDMKLEYQTFKAKSSDSISQTYTRYKTLLNELTMMDNEEVSDDEEMTQVKVLMALADDELFVGKNHACYGEQIDITMKKRLNLLSKYNKIAFELNKCRDDLLALKQAKLEAITFQIQNTELTKLNHALQEQLKKERKVNENALIVQTNQGKPYPPCTHCGFNDHHIDDCRNYPECEICESYDHFISRHNHVIHDKGGVLAESSQSSESSIGVSCTTYECNVHSTTDNNDYEHFKREHVIVVGVDNRPPMLEKTMYTSWSSRMHLYIKGKENGRMMLNSIDNGPLVYNTIKENDVTRPKKYEELTDAEKLQDDCNVKATNIIL</sequence>
<accession>A0A6L2JIQ1</accession>
<evidence type="ECO:0000313" key="2">
    <source>
        <dbReference type="EMBL" id="GEU36447.1"/>
    </source>
</evidence>
<proteinExistence type="predicted"/>
<reference evidence="2" key="1">
    <citation type="journal article" date="2019" name="Sci. Rep.">
        <title>Draft genome of Tanacetum cinerariifolium, the natural source of mosquito coil.</title>
        <authorList>
            <person name="Yamashiro T."/>
            <person name="Shiraishi A."/>
            <person name="Satake H."/>
            <person name="Nakayama K."/>
        </authorList>
    </citation>
    <scope>NUCLEOTIDE SEQUENCE</scope>
</reference>
<dbReference type="EMBL" id="BKCJ010000811">
    <property type="protein sequence ID" value="GEU36447.1"/>
    <property type="molecule type" value="Genomic_DNA"/>
</dbReference>
<protein>
    <submittedName>
        <fullName evidence="2">Retrovirus-related Pol polyprotein from transposon TNT 1-94</fullName>
    </submittedName>
</protein>
<organism evidence="2">
    <name type="scientific">Tanacetum cinerariifolium</name>
    <name type="common">Dalmatian daisy</name>
    <name type="synonym">Chrysanthemum cinerariifolium</name>
    <dbReference type="NCBI Taxonomy" id="118510"/>
    <lineage>
        <taxon>Eukaryota</taxon>
        <taxon>Viridiplantae</taxon>
        <taxon>Streptophyta</taxon>
        <taxon>Embryophyta</taxon>
        <taxon>Tracheophyta</taxon>
        <taxon>Spermatophyta</taxon>
        <taxon>Magnoliopsida</taxon>
        <taxon>eudicotyledons</taxon>
        <taxon>Gunneridae</taxon>
        <taxon>Pentapetalae</taxon>
        <taxon>asterids</taxon>
        <taxon>campanulids</taxon>
        <taxon>Asterales</taxon>
        <taxon>Asteraceae</taxon>
        <taxon>Asteroideae</taxon>
        <taxon>Anthemideae</taxon>
        <taxon>Anthemidinae</taxon>
        <taxon>Tanacetum</taxon>
    </lineage>
</organism>
<gene>
    <name evidence="2" type="ORF">Tci_008425</name>
</gene>
<comment type="caution">
    <text evidence="2">The sequence shown here is derived from an EMBL/GenBank/DDBJ whole genome shotgun (WGS) entry which is preliminary data.</text>
</comment>
<feature type="region of interest" description="Disordered" evidence="1">
    <location>
        <begin position="399"/>
        <end position="443"/>
    </location>
</feature>
<evidence type="ECO:0000256" key="1">
    <source>
        <dbReference type="SAM" id="MobiDB-lite"/>
    </source>
</evidence>
<name>A0A6L2JIQ1_TANCI</name>
<dbReference type="AlphaFoldDB" id="A0A6L2JIQ1"/>
<feature type="compositionally biased region" description="Basic and acidic residues" evidence="1">
    <location>
        <begin position="399"/>
        <end position="415"/>
    </location>
</feature>